<organism evidence="1 2">
    <name type="scientific">Cuscuta epithymum</name>
    <dbReference type="NCBI Taxonomy" id="186058"/>
    <lineage>
        <taxon>Eukaryota</taxon>
        <taxon>Viridiplantae</taxon>
        <taxon>Streptophyta</taxon>
        <taxon>Embryophyta</taxon>
        <taxon>Tracheophyta</taxon>
        <taxon>Spermatophyta</taxon>
        <taxon>Magnoliopsida</taxon>
        <taxon>eudicotyledons</taxon>
        <taxon>Gunneridae</taxon>
        <taxon>Pentapetalae</taxon>
        <taxon>asterids</taxon>
        <taxon>lamiids</taxon>
        <taxon>Solanales</taxon>
        <taxon>Convolvulaceae</taxon>
        <taxon>Cuscuteae</taxon>
        <taxon>Cuscuta</taxon>
        <taxon>Cuscuta subgen. Cuscuta</taxon>
    </lineage>
</organism>
<name>A0AAV0CXF9_9ASTE</name>
<sequence length="165" mass="18065">MTRTQNERLAELEAEQALVNQKLDSQGEKLDVLARKQEEQAARLAEIAESLAAIAKAMVPPAKSPSTTIESGSSAHIATAFTDEGGPRSASTTLLPSFDGEDPIGWLARVEQQFELNRTPPDRQIAAARVSMEGAALYWVTWLKARKPGISWEEFKQALVARFDS</sequence>
<evidence type="ECO:0000313" key="1">
    <source>
        <dbReference type="EMBL" id="CAH9085014.1"/>
    </source>
</evidence>
<evidence type="ECO:0000313" key="2">
    <source>
        <dbReference type="Proteomes" id="UP001152523"/>
    </source>
</evidence>
<dbReference type="EMBL" id="CAMAPF010000049">
    <property type="protein sequence ID" value="CAH9085014.1"/>
    <property type="molecule type" value="Genomic_DNA"/>
</dbReference>
<dbReference type="AlphaFoldDB" id="A0AAV0CXF9"/>
<proteinExistence type="predicted"/>
<gene>
    <name evidence="1" type="ORF">CEPIT_LOCUS9136</name>
</gene>
<accession>A0AAV0CXF9</accession>
<protein>
    <recommendedName>
        <fullName evidence="3">Retrotransposon gag domain-containing protein</fullName>
    </recommendedName>
</protein>
<reference evidence="1" key="1">
    <citation type="submission" date="2022-07" db="EMBL/GenBank/DDBJ databases">
        <authorList>
            <person name="Macas J."/>
            <person name="Novak P."/>
            <person name="Neumann P."/>
        </authorList>
    </citation>
    <scope>NUCLEOTIDE SEQUENCE</scope>
</reference>
<keyword evidence="2" id="KW-1185">Reference proteome</keyword>
<evidence type="ECO:0008006" key="3">
    <source>
        <dbReference type="Google" id="ProtNLM"/>
    </source>
</evidence>
<comment type="caution">
    <text evidence="1">The sequence shown here is derived from an EMBL/GenBank/DDBJ whole genome shotgun (WGS) entry which is preliminary data.</text>
</comment>
<dbReference type="Proteomes" id="UP001152523">
    <property type="component" value="Unassembled WGS sequence"/>
</dbReference>